<evidence type="ECO:0000313" key="2">
    <source>
        <dbReference type="EMBL" id="CDQ02042.1"/>
    </source>
</evidence>
<dbReference type="EMBL" id="LN857024">
    <property type="protein sequence ID" value="CDQ02042.1"/>
    <property type="molecule type" value="Genomic_DNA"/>
</dbReference>
<keyword evidence="1" id="KW-1133">Transmembrane helix</keyword>
<keyword evidence="1" id="KW-0472">Membrane</keyword>
<dbReference type="AlphaFoldDB" id="A0A1I9G600"/>
<evidence type="ECO:0000256" key="1">
    <source>
        <dbReference type="SAM" id="Phobius"/>
    </source>
</evidence>
<protein>
    <submittedName>
        <fullName evidence="2">Bm12827</fullName>
    </submittedName>
</protein>
<organism evidence="2">
    <name type="scientific">Brugia malayi</name>
    <name type="common">Filarial nematode worm</name>
    <dbReference type="NCBI Taxonomy" id="6279"/>
    <lineage>
        <taxon>Eukaryota</taxon>
        <taxon>Metazoa</taxon>
        <taxon>Ecdysozoa</taxon>
        <taxon>Nematoda</taxon>
        <taxon>Chromadorea</taxon>
        <taxon>Rhabditida</taxon>
        <taxon>Spirurina</taxon>
        <taxon>Spiruromorpha</taxon>
        <taxon>Filarioidea</taxon>
        <taxon>Onchocercidae</taxon>
        <taxon>Brugia</taxon>
    </lineage>
</organism>
<reference evidence="2" key="2">
    <citation type="submission" date="2012-12" db="EMBL/GenBank/DDBJ databases">
        <authorList>
            <consortium name="WormBase Consortium"/>
            <person name="Ghedin E."/>
            <person name="Paulini M."/>
        </authorList>
    </citation>
    <scope>NUCLEOTIDE SEQUENCE</scope>
    <source>
        <strain evidence="2">FR3</strain>
    </source>
</reference>
<name>A0A1I9G600_BRUMA</name>
<sequence length="78" mass="8207">MKSDQIECSDISSSPPSVAIDQKDWSGTCTTGIRAVHYHAIEELLRGKARAAAGAFPVFISLWVVASSAGVADFPLDG</sequence>
<gene>
    <name evidence="2" type="primary">Bm12827</name>
    <name evidence="2" type="ORF">BM_Bm12827</name>
</gene>
<accession>A0A1I9G600</accession>
<feature type="transmembrane region" description="Helical" evidence="1">
    <location>
        <begin position="51"/>
        <end position="72"/>
    </location>
</feature>
<reference evidence="2" key="1">
    <citation type="journal article" date="2007" name="Science">
        <title>Draft genome of the filarial nematode parasite Brugia malayi.</title>
        <authorList>
            <person name="Ghedin E."/>
            <person name="Wang S."/>
            <person name="Spiro D."/>
            <person name="Caler E."/>
            <person name="Zhao Q."/>
            <person name="Crabtree J."/>
            <person name="Allen J.E."/>
            <person name="Delcher A.L."/>
            <person name="Guiliano D.B."/>
            <person name="Miranda-Saavedra D."/>
            <person name="Angiuoli S.V."/>
            <person name="Creasy T."/>
            <person name="Amedeo P."/>
            <person name="Haas B."/>
            <person name="El-Sayed N.M."/>
            <person name="Wortman J.R."/>
            <person name="Feldblyum T."/>
            <person name="Tallon L."/>
            <person name="Schatz M."/>
            <person name="Shumway M."/>
            <person name="Koo H."/>
            <person name="Salzberg S.L."/>
            <person name="Schobel S."/>
            <person name="Pertea M."/>
            <person name="Pop M."/>
            <person name="White O."/>
            <person name="Barton G.J."/>
            <person name="Carlow C.K."/>
            <person name="Crawford M.J."/>
            <person name="Daub J."/>
            <person name="Dimmic M.W."/>
            <person name="Estes C.F."/>
            <person name="Foster J.M."/>
            <person name="Ganatra M."/>
            <person name="Gregory W.F."/>
            <person name="Johnson N.M."/>
            <person name="Jin J."/>
            <person name="Komuniecki R."/>
            <person name="Korf I."/>
            <person name="Kumar S."/>
            <person name="Laney S."/>
            <person name="Li B.W."/>
            <person name="Li W."/>
            <person name="Lindblom T.H."/>
            <person name="Lustigman S."/>
            <person name="Ma D."/>
            <person name="Maina C.V."/>
            <person name="Martin D.M."/>
            <person name="McCarter J.P."/>
            <person name="McReynolds L."/>
            <person name="Mitreva M."/>
            <person name="Nutman T.B."/>
            <person name="Parkinson J."/>
            <person name="Peregrin-Alvarez J.M."/>
            <person name="Poole C."/>
            <person name="Ren Q."/>
            <person name="Saunders L."/>
            <person name="Sluder A.E."/>
            <person name="Smith K."/>
            <person name="Stanke M."/>
            <person name="Unnasch T.R."/>
            <person name="Ware J."/>
            <person name="Wei A.D."/>
            <person name="Weil G."/>
            <person name="Williams D.J."/>
            <person name="Zhang Y."/>
            <person name="Williams S.A."/>
            <person name="Fraser-Liggett C."/>
            <person name="Slatko B."/>
            <person name="Blaxter M.L."/>
            <person name="Scott A.L."/>
        </authorList>
    </citation>
    <scope>NUCLEOTIDE SEQUENCE</scope>
    <source>
        <strain evidence="2">FR3</strain>
    </source>
</reference>
<keyword evidence="1" id="KW-0812">Transmembrane</keyword>
<proteinExistence type="predicted"/>